<gene>
    <name evidence="1" type="ORF">JKP88DRAFT_286830</name>
</gene>
<dbReference type="EMBL" id="JAFCMP010000052">
    <property type="protein sequence ID" value="KAG5189376.1"/>
    <property type="molecule type" value="Genomic_DNA"/>
</dbReference>
<evidence type="ECO:0000313" key="2">
    <source>
        <dbReference type="Proteomes" id="UP000664859"/>
    </source>
</evidence>
<comment type="caution">
    <text evidence="1">The sequence shown here is derived from an EMBL/GenBank/DDBJ whole genome shotgun (WGS) entry which is preliminary data.</text>
</comment>
<reference evidence="1" key="1">
    <citation type="submission" date="2021-02" db="EMBL/GenBank/DDBJ databases">
        <title>First Annotated Genome of the Yellow-green Alga Tribonema minus.</title>
        <authorList>
            <person name="Mahan K.M."/>
        </authorList>
    </citation>
    <scope>NUCLEOTIDE SEQUENCE</scope>
    <source>
        <strain evidence="1">UTEX B ZZ1240</strain>
    </source>
</reference>
<dbReference type="AlphaFoldDB" id="A0A835ZA37"/>
<name>A0A835ZA37_9STRA</name>
<organism evidence="1 2">
    <name type="scientific">Tribonema minus</name>
    <dbReference type="NCBI Taxonomy" id="303371"/>
    <lineage>
        <taxon>Eukaryota</taxon>
        <taxon>Sar</taxon>
        <taxon>Stramenopiles</taxon>
        <taxon>Ochrophyta</taxon>
        <taxon>PX clade</taxon>
        <taxon>Xanthophyceae</taxon>
        <taxon>Tribonematales</taxon>
        <taxon>Tribonemataceae</taxon>
        <taxon>Tribonema</taxon>
    </lineage>
</organism>
<proteinExistence type="predicted"/>
<evidence type="ECO:0008006" key="3">
    <source>
        <dbReference type="Google" id="ProtNLM"/>
    </source>
</evidence>
<dbReference type="Proteomes" id="UP000664859">
    <property type="component" value="Unassembled WGS sequence"/>
</dbReference>
<keyword evidence="2" id="KW-1185">Reference proteome</keyword>
<sequence>MRWGVFRLQCVHKEIGEEPPMVAGGTPAAHERLRALDHVLDPGQGVKAEAVTGDGAYGNALAALAERHTRTARYSR</sequence>
<evidence type="ECO:0000313" key="1">
    <source>
        <dbReference type="EMBL" id="KAG5189376.1"/>
    </source>
</evidence>
<protein>
    <recommendedName>
        <fullName evidence="3">Transposase</fullName>
    </recommendedName>
</protein>
<accession>A0A835ZA37</accession>